<name>A0A1A8WNF5_PLAOA</name>
<dbReference type="AlphaFoldDB" id="A0A1A8WNF5"/>
<keyword evidence="1" id="KW-0812">Transmembrane</keyword>
<evidence type="ECO:0000313" key="2">
    <source>
        <dbReference type="EMBL" id="SBS94415.1"/>
    </source>
</evidence>
<dbReference type="VEuPathDB" id="PlasmoDB:PocGH01_00148300"/>
<evidence type="ECO:0000313" key="3">
    <source>
        <dbReference type="Proteomes" id="UP000078560"/>
    </source>
</evidence>
<dbReference type="Pfam" id="PF05795">
    <property type="entry name" value="Plasmodium_Vir"/>
    <property type="match status" value="1"/>
</dbReference>
<feature type="transmembrane region" description="Helical" evidence="1">
    <location>
        <begin position="259"/>
        <end position="279"/>
    </location>
</feature>
<reference evidence="3" key="1">
    <citation type="submission" date="2016-05" db="EMBL/GenBank/DDBJ databases">
        <authorList>
            <person name="Naeem Raeece"/>
        </authorList>
    </citation>
    <scope>NUCLEOTIDE SEQUENCE [LARGE SCALE GENOMIC DNA]</scope>
</reference>
<dbReference type="EMBL" id="FLQU01001767">
    <property type="protein sequence ID" value="SBS94415.1"/>
    <property type="molecule type" value="Genomic_DNA"/>
</dbReference>
<protein>
    <submittedName>
        <fullName evidence="2">PIR Superfamily Protein</fullName>
    </submittedName>
</protein>
<proteinExistence type="predicted"/>
<keyword evidence="1" id="KW-0472">Membrane</keyword>
<gene>
    <name evidence="2" type="ORF">POVCU2_0087900</name>
</gene>
<evidence type="ECO:0000256" key="1">
    <source>
        <dbReference type="SAM" id="Phobius"/>
    </source>
</evidence>
<sequence length="337" mass="39497">MATPNEEYNIFTHFDEYKKLELRNEDDPKLGYNDENFCNDIGTKFKNQEKIIKHCKQFLFLCREYNMLIPHSSITSSNIFGIMNYRLNSDLRDIAEIDVLKSQFYPDITNQCKTKVKGFDRIVHLYRIEDNEFNNLKLLYDLYDNFFNGIHIYKGTYQKQTCNNGCPYKIKCATLFNNNVDKCPLSNKSKFCEELEKFREKYTSDSICAPCSEAPTLEPRKNDVHVERRTHAGEGDSNVHMTQDTQEYANSQSFIKLSVIIPIILCTTAGIFLLLYLFYKFTPLGSLLYTMLLKKKIIRHNFQDEKDEESLGNPYESTCINTQNNEHHISYYPMSNS</sequence>
<organism evidence="2 3">
    <name type="scientific">Plasmodium ovale curtisi</name>
    <dbReference type="NCBI Taxonomy" id="864141"/>
    <lineage>
        <taxon>Eukaryota</taxon>
        <taxon>Sar</taxon>
        <taxon>Alveolata</taxon>
        <taxon>Apicomplexa</taxon>
        <taxon>Aconoidasida</taxon>
        <taxon>Haemosporida</taxon>
        <taxon>Plasmodiidae</taxon>
        <taxon>Plasmodium</taxon>
        <taxon>Plasmodium (Plasmodium)</taxon>
    </lineage>
</organism>
<dbReference type="InterPro" id="IPR008780">
    <property type="entry name" value="Plasmodium_Vir"/>
</dbReference>
<accession>A0A1A8WNF5</accession>
<dbReference type="Proteomes" id="UP000078560">
    <property type="component" value="Unassembled WGS sequence"/>
</dbReference>
<keyword evidence="1" id="KW-1133">Transmembrane helix</keyword>